<dbReference type="Gene3D" id="3.40.50.1820">
    <property type="entry name" value="alpha/beta hydrolase"/>
    <property type="match status" value="1"/>
</dbReference>
<dbReference type="PANTHER" id="PTHR43798:SF31">
    <property type="entry name" value="AB HYDROLASE SUPERFAMILY PROTEIN YCLE"/>
    <property type="match status" value="1"/>
</dbReference>
<keyword evidence="1" id="KW-0378">Hydrolase</keyword>
<dbReference type="PRINTS" id="PR00111">
    <property type="entry name" value="ABHYDROLASE"/>
</dbReference>
<dbReference type="EMBL" id="FOYP01000003">
    <property type="protein sequence ID" value="SFR58200.1"/>
    <property type="molecule type" value="Genomic_DNA"/>
</dbReference>
<sequence length="252" mass="27770">MKPIASVELGKPDGPPVVFAHGWGRTHADFLPVAELIAGHARCILVDLPGFGATPRPDDAWDTHEYAHFMRETLAEITGDQPYIWIGHSFGARVGLRLAAQTHSPISHLVAVAGAGVKLPRPLWQQLRGQWRSAQFKRKKAQAQDEAAIIALEKIYGSADYIHSREIGMRDIFLRTVAEDQTNDVGRIIAPTHLIYGGKDTATPPAEGRVLHAKIPQSIYIECPAFDHLSVLTRGRHQIANVIKDILTEARP</sequence>
<dbReference type="AlphaFoldDB" id="A0A1I6HVG8"/>
<proteinExistence type="predicted"/>
<feature type="domain" description="AB hydrolase-1" evidence="2">
    <location>
        <begin position="15"/>
        <end position="145"/>
    </location>
</feature>
<dbReference type="GO" id="GO:0016020">
    <property type="term" value="C:membrane"/>
    <property type="evidence" value="ECO:0007669"/>
    <property type="project" value="TreeGrafter"/>
</dbReference>
<evidence type="ECO:0000259" key="2">
    <source>
        <dbReference type="Pfam" id="PF00561"/>
    </source>
</evidence>
<dbReference type="Pfam" id="PF00561">
    <property type="entry name" value="Abhydrolase_1"/>
    <property type="match status" value="1"/>
</dbReference>
<dbReference type="GO" id="GO:0016787">
    <property type="term" value="F:hydrolase activity"/>
    <property type="evidence" value="ECO:0007669"/>
    <property type="project" value="UniProtKB-KW"/>
</dbReference>
<evidence type="ECO:0000256" key="1">
    <source>
        <dbReference type="ARBA" id="ARBA00022801"/>
    </source>
</evidence>
<evidence type="ECO:0000313" key="4">
    <source>
        <dbReference type="Proteomes" id="UP000199478"/>
    </source>
</evidence>
<protein>
    <submittedName>
        <fullName evidence="3">Pimeloyl-ACP methyl ester carboxylesterase</fullName>
    </submittedName>
</protein>
<dbReference type="InterPro" id="IPR000073">
    <property type="entry name" value="AB_hydrolase_1"/>
</dbReference>
<dbReference type="RefSeq" id="WP_090201597.1">
    <property type="nucleotide sequence ID" value="NZ_FOYP01000003.1"/>
</dbReference>
<dbReference type="InterPro" id="IPR050266">
    <property type="entry name" value="AB_hydrolase_sf"/>
</dbReference>
<keyword evidence="4" id="KW-1185">Reference proteome</keyword>
<dbReference type="OrthoDB" id="9804723at2"/>
<dbReference type="SUPFAM" id="SSF53474">
    <property type="entry name" value="alpha/beta-Hydrolases"/>
    <property type="match status" value="1"/>
</dbReference>
<dbReference type="InterPro" id="IPR029058">
    <property type="entry name" value="AB_hydrolase_fold"/>
</dbReference>
<reference evidence="4" key="1">
    <citation type="submission" date="2016-10" db="EMBL/GenBank/DDBJ databases">
        <authorList>
            <person name="Varghese N."/>
            <person name="Submissions S."/>
        </authorList>
    </citation>
    <scope>NUCLEOTIDE SEQUENCE [LARGE SCALE GENOMIC DNA]</scope>
    <source>
        <strain evidence="4">DSM 26879</strain>
    </source>
</reference>
<accession>A0A1I6HVG8</accession>
<evidence type="ECO:0000313" key="3">
    <source>
        <dbReference type="EMBL" id="SFR58200.1"/>
    </source>
</evidence>
<dbReference type="Proteomes" id="UP000199478">
    <property type="component" value="Unassembled WGS sequence"/>
</dbReference>
<gene>
    <name evidence="3" type="ORF">SAMN04488005_3004</name>
</gene>
<dbReference type="PANTHER" id="PTHR43798">
    <property type="entry name" value="MONOACYLGLYCEROL LIPASE"/>
    <property type="match status" value="1"/>
</dbReference>
<name>A0A1I6HVG8_9RHOB</name>
<organism evidence="3 4">
    <name type="scientific">Yoonia tamlensis</name>
    <dbReference type="NCBI Taxonomy" id="390270"/>
    <lineage>
        <taxon>Bacteria</taxon>
        <taxon>Pseudomonadati</taxon>
        <taxon>Pseudomonadota</taxon>
        <taxon>Alphaproteobacteria</taxon>
        <taxon>Rhodobacterales</taxon>
        <taxon>Paracoccaceae</taxon>
        <taxon>Yoonia</taxon>
    </lineage>
</organism>
<dbReference type="STRING" id="390270.SAMN04488005_3004"/>